<dbReference type="GO" id="GO:0005886">
    <property type="term" value="C:plasma membrane"/>
    <property type="evidence" value="ECO:0007669"/>
    <property type="project" value="TreeGrafter"/>
</dbReference>
<dbReference type="AlphaFoldDB" id="A0A410GG45"/>
<evidence type="ECO:0000259" key="4">
    <source>
        <dbReference type="Pfam" id="PF01478"/>
    </source>
</evidence>
<feature type="transmembrane region" description="Helical" evidence="3">
    <location>
        <begin position="135"/>
        <end position="168"/>
    </location>
</feature>
<dbReference type="KEGG" id="pus:CKA81_16145"/>
<comment type="similarity">
    <text evidence="1 2">Belongs to the peptidase A24 family.</text>
</comment>
<dbReference type="Pfam" id="PF01478">
    <property type="entry name" value="Peptidase_A24"/>
    <property type="match status" value="1"/>
</dbReference>
<feature type="transmembrane region" description="Helical" evidence="3">
    <location>
        <begin position="105"/>
        <end position="123"/>
    </location>
</feature>
<feature type="domain" description="Prepilin type IV endopeptidase peptidase" evidence="4">
    <location>
        <begin position="112"/>
        <end position="219"/>
    </location>
</feature>
<keyword evidence="3" id="KW-0812">Transmembrane</keyword>
<accession>A0A410GG45</accession>
<feature type="transmembrane region" description="Helical" evidence="3">
    <location>
        <begin position="29"/>
        <end position="48"/>
    </location>
</feature>
<reference evidence="5 6" key="1">
    <citation type="submission" date="2017-08" db="EMBL/GenBank/DDBJ databases">
        <authorList>
            <person name="Park S.-J."/>
            <person name="Kim H."/>
        </authorList>
    </citation>
    <scope>NUCLEOTIDE SEQUENCE [LARGE SCALE GENOMIC DNA]</scope>
    <source>
        <strain evidence="6">ye3</strain>
    </source>
</reference>
<keyword evidence="6" id="KW-1185">Reference proteome</keyword>
<dbReference type="InterPro" id="IPR050882">
    <property type="entry name" value="Prepilin_peptidase/N-MTase"/>
</dbReference>
<organism evidence="5 6">
    <name type="scientific">Pollutimonas thiosulfatoxidans</name>
    <dbReference type="NCBI Taxonomy" id="2028345"/>
    <lineage>
        <taxon>Bacteria</taxon>
        <taxon>Pseudomonadati</taxon>
        <taxon>Pseudomonadota</taxon>
        <taxon>Betaproteobacteria</taxon>
        <taxon>Burkholderiales</taxon>
        <taxon>Alcaligenaceae</taxon>
        <taxon>Pollutimonas</taxon>
    </lineage>
</organism>
<name>A0A410GG45_9BURK</name>
<dbReference type="OrthoDB" id="9789291at2"/>
<feature type="transmembrane region" description="Helical" evidence="3">
    <location>
        <begin position="200"/>
        <end position="219"/>
    </location>
</feature>
<dbReference type="Gene3D" id="1.20.120.1220">
    <property type="match status" value="1"/>
</dbReference>
<dbReference type="PANTHER" id="PTHR30487:SF0">
    <property type="entry name" value="PREPILIN LEADER PEPTIDASE_N-METHYLTRANSFERASE-RELATED"/>
    <property type="match status" value="1"/>
</dbReference>
<gene>
    <name evidence="5" type="ORF">CKA81_16145</name>
</gene>
<dbReference type="GO" id="GO:0006465">
    <property type="term" value="P:signal peptide processing"/>
    <property type="evidence" value="ECO:0007669"/>
    <property type="project" value="TreeGrafter"/>
</dbReference>
<dbReference type="InterPro" id="IPR014032">
    <property type="entry name" value="Peptidase_A24A_bac"/>
</dbReference>
<sequence>MNRPTRKRLPTTETNMIDAWPNLFPLQRAVWVAGLLGAIAGLGVYRIAQAYRHLALQAPEVDACLLARAVRLASVRRGRPGAAVACSLLSAGTIALAVACLGTSLYAVAVCVAGLMAMLLACIDTHTGLLPDALTFPLLWMGLALSWAGYGIVLQEAVAGAILGYGLLWSLRFAFLQVGGREAFGLGDAKLLAALGAWGGWRPLPFVLLLACLLGAAYAMLQQRSLRPRGAYPFGPFLIAASACAVVGGSELHSGFW</sequence>
<dbReference type="PRINTS" id="PR00864">
    <property type="entry name" value="PREPILNPTASE"/>
</dbReference>
<dbReference type="PANTHER" id="PTHR30487">
    <property type="entry name" value="TYPE 4 PREPILIN-LIKE PROTEINS LEADER PEPTIDE-PROCESSING ENZYME"/>
    <property type="match status" value="1"/>
</dbReference>
<dbReference type="GO" id="GO:0004190">
    <property type="term" value="F:aspartic-type endopeptidase activity"/>
    <property type="evidence" value="ECO:0007669"/>
    <property type="project" value="InterPro"/>
</dbReference>
<keyword evidence="3" id="KW-1133">Transmembrane helix</keyword>
<dbReference type="InterPro" id="IPR000045">
    <property type="entry name" value="Prepilin_IV_endopep_pep"/>
</dbReference>
<protein>
    <recommendedName>
        <fullName evidence="4">Prepilin type IV endopeptidase peptidase domain-containing protein</fullName>
    </recommendedName>
</protein>
<keyword evidence="3" id="KW-0472">Membrane</keyword>
<evidence type="ECO:0000313" key="6">
    <source>
        <dbReference type="Proteomes" id="UP000283474"/>
    </source>
</evidence>
<dbReference type="Proteomes" id="UP000283474">
    <property type="component" value="Chromosome"/>
</dbReference>
<dbReference type="EMBL" id="CP022987">
    <property type="protein sequence ID" value="QAA95225.1"/>
    <property type="molecule type" value="Genomic_DNA"/>
</dbReference>
<evidence type="ECO:0000256" key="1">
    <source>
        <dbReference type="ARBA" id="ARBA00005801"/>
    </source>
</evidence>
<evidence type="ECO:0000313" key="5">
    <source>
        <dbReference type="EMBL" id="QAA95225.1"/>
    </source>
</evidence>
<evidence type="ECO:0000256" key="3">
    <source>
        <dbReference type="SAM" id="Phobius"/>
    </source>
</evidence>
<feature type="transmembrane region" description="Helical" evidence="3">
    <location>
        <begin position="231"/>
        <end position="250"/>
    </location>
</feature>
<evidence type="ECO:0000256" key="2">
    <source>
        <dbReference type="RuleBase" id="RU003793"/>
    </source>
</evidence>
<proteinExistence type="inferred from homology"/>